<accession>A0ABS0UCK2</accession>
<sequence length="144" mass="15792">MPTENKVAPNIQLALDYSRSFADAKPDIGRTEKEHIKGLAGLLERTALENSGLQALLTAADERADVLETGLKWESDRNALLLASLTEAEDMLSVTSLEAGQRIDQLERALGGMLFGFDDGVGRDWSEDLLDFARRLTSAVEFKP</sequence>
<gene>
    <name evidence="1" type="ORF">YA0852_04165</name>
</gene>
<evidence type="ECO:0000313" key="1">
    <source>
        <dbReference type="EMBL" id="MBI6563313.1"/>
    </source>
</evidence>
<name>A0ABS0UCK2_9PSED</name>
<proteinExistence type="predicted"/>
<dbReference type="Proteomes" id="UP000648914">
    <property type="component" value="Unassembled WGS sequence"/>
</dbReference>
<keyword evidence="2" id="KW-1185">Reference proteome</keyword>
<protein>
    <submittedName>
        <fullName evidence="1">Uncharacterized protein</fullName>
    </submittedName>
</protein>
<dbReference type="RefSeq" id="WP_198720791.1">
    <property type="nucleotide sequence ID" value="NZ_JAEIKU010000120.1"/>
</dbReference>
<dbReference type="EMBL" id="JAEILG010000007">
    <property type="protein sequence ID" value="MBI6563313.1"/>
    <property type="molecule type" value="Genomic_DNA"/>
</dbReference>
<reference evidence="1 2" key="1">
    <citation type="submission" date="2020-12" db="EMBL/GenBank/DDBJ databases">
        <title>Comparative genomic insights into the epidemiology and virulence of plant pathogenic Pseudomonads from Turkey.</title>
        <authorList>
            <person name="Dillon M."/>
            <person name="Ruiz-Bedoya T."/>
            <person name="Bendalovic-Torma C."/>
            <person name="Guttman K.M."/>
            <person name="Kwak H."/>
            <person name="Middleton M.A."/>
            <person name="Wang P.W."/>
            <person name="Horuz S."/>
            <person name="Aysan Y."/>
            <person name="Guttman D.S."/>
        </authorList>
    </citation>
    <scope>NUCLEOTIDE SEQUENCE [LARGE SCALE GENOMIC DNA]</scope>
    <source>
        <strain evidence="1 2">S5_IA_2b</strain>
    </source>
</reference>
<evidence type="ECO:0000313" key="2">
    <source>
        <dbReference type="Proteomes" id="UP000648914"/>
    </source>
</evidence>
<organism evidence="1 2">
    <name type="scientific">Pseudomonas synxantha</name>
    <dbReference type="NCBI Taxonomy" id="47883"/>
    <lineage>
        <taxon>Bacteria</taxon>
        <taxon>Pseudomonadati</taxon>
        <taxon>Pseudomonadota</taxon>
        <taxon>Gammaproteobacteria</taxon>
        <taxon>Pseudomonadales</taxon>
        <taxon>Pseudomonadaceae</taxon>
        <taxon>Pseudomonas</taxon>
    </lineage>
</organism>
<comment type="caution">
    <text evidence="1">The sequence shown here is derived from an EMBL/GenBank/DDBJ whole genome shotgun (WGS) entry which is preliminary data.</text>
</comment>